<keyword evidence="1" id="KW-0175">Coiled coil</keyword>
<gene>
    <name evidence="2" type="ORF">B597_019615</name>
</gene>
<dbReference type="Proteomes" id="UP000026923">
    <property type="component" value="Unassembled WGS sequence"/>
</dbReference>
<feature type="coiled-coil region" evidence="1">
    <location>
        <begin position="51"/>
        <end position="78"/>
    </location>
</feature>
<dbReference type="HOGENOM" id="CLU_124446_2_0_6"/>
<name>A0A061JJV2_STUST</name>
<protein>
    <submittedName>
        <fullName evidence="2">Siphovirus Gp157 family protein</fullName>
    </submittedName>
</protein>
<dbReference type="eggNOG" id="ENOG50330BC">
    <property type="taxonomic scope" value="Bacteria"/>
</dbReference>
<dbReference type="EMBL" id="AMCZ02000035">
    <property type="protein sequence ID" value="EWC39601.1"/>
    <property type="molecule type" value="Genomic_DNA"/>
</dbReference>
<accession>A0A061JJV2</accession>
<dbReference type="OrthoDB" id="5675912at2"/>
<dbReference type="AlphaFoldDB" id="A0A061JJV2"/>
<organism evidence="2 3">
    <name type="scientific">Stutzerimonas stutzeri KOS6</name>
    <dbReference type="NCBI Taxonomy" id="1218352"/>
    <lineage>
        <taxon>Bacteria</taxon>
        <taxon>Pseudomonadati</taxon>
        <taxon>Pseudomonadota</taxon>
        <taxon>Gammaproteobacteria</taxon>
        <taxon>Pseudomonadales</taxon>
        <taxon>Pseudomonadaceae</taxon>
        <taxon>Stutzerimonas</taxon>
    </lineage>
</organism>
<proteinExistence type="predicted"/>
<evidence type="ECO:0000256" key="1">
    <source>
        <dbReference type="SAM" id="Coils"/>
    </source>
</evidence>
<evidence type="ECO:0000313" key="3">
    <source>
        <dbReference type="Proteomes" id="UP000026923"/>
    </source>
</evidence>
<reference evidence="2 3" key="1">
    <citation type="journal article" date="2013" name="Genome Announc.">
        <title>Draft Genome of the Nitrogen-Fixing Bacterium Pseudomonas stutzeri Strain KOS6 Isolated from Industrial Hydrocarbon Sludge.</title>
        <authorList>
            <person name="Grigoryeva T.V."/>
            <person name="Laikov A.V."/>
            <person name="Naumova R.P."/>
            <person name="Manolov A.I."/>
            <person name="Larin A.K."/>
            <person name="Karpova I.Y."/>
            <person name="Semashko T.A."/>
            <person name="Alexeev D.G."/>
            <person name="Kostryukova E.S."/>
            <person name="Muller R."/>
            <person name="Govorun V.M."/>
        </authorList>
    </citation>
    <scope>NUCLEOTIDE SEQUENCE [LARGE SCALE GENOMIC DNA]</scope>
    <source>
        <strain evidence="2 3">KOS6</strain>
    </source>
</reference>
<evidence type="ECO:0000313" key="2">
    <source>
        <dbReference type="EMBL" id="EWC39601.1"/>
    </source>
</evidence>
<sequence length="165" mass="18352">MSALYEITGQFKELATLQETADEDLAVAIRDTMAGIEAEFNDKALAVSHVILNFDADVAALDKEIERLQERKRLVTNRQREIKEYLRENMEAAGMTKISCPIFTITLAKGRESVVVDDENSIPDELMKVKTDISPDKTAISAKLKAGEEVPGARLERGQSSIRIK</sequence>
<comment type="caution">
    <text evidence="2">The sequence shown here is derived from an EMBL/GenBank/DDBJ whole genome shotgun (WGS) entry which is preliminary data.</text>
</comment>
<dbReference type="Pfam" id="PF05565">
    <property type="entry name" value="Sipho_Gp157"/>
    <property type="match status" value="1"/>
</dbReference>
<dbReference type="InterPro" id="IPR008840">
    <property type="entry name" value="Sipho_Gp157"/>
</dbReference>
<dbReference type="RefSeq" id="WP_003297477.1">
    <property type="nucleotide sequence ID" value="NZ_KK020676.1"/>
</dbReference>